<feature type="compositionally biased region" description="Basic and acidic residues" evidence="5">
    <location>
        <begin position="38"/>
        <end position="52"/>
    </location>
</feature>
<dbReference type="InterPro" id="IPR052405">
    <property type="entry name" value="Mito_Transl_Release_Factor"/>
</dbReference>
<comment type="similarity">
    <text evidence="2">Belongs to the prokaryotic/mitochondrial release factor family.</text>
</comment>
<comment type="subcellular location">
    <subcellularLocation>
        <location evidence="1">Mitochondrion</location>
    </subcellularLocation>
</comment>
<dbReference type="VEuPathDB" id="TriTrypDB:TCSYLVIO_003382"/>
<dbReference type="VEuPathDB" id="TriTrypDB:TcCLB.506945.180"/>
<proteinExistence type="inferred from homology"/>
<dbReference type="EMBL" id="PRFA01000018">
    <property type="protein sequence ID" value="PWU96763.1"/>
    <property type="molecule type" value="Genomic_DNA"/>
</dbReference>
<accession>A0A2V2VR22</accession>
<dbReference type="VEuPathDB" id="TriTrypDB:BCY84_01189"/>
<feature type="domain" description="Prokaryotic-type class I peptide chain release factors" evidence="6">
    <location>
        <begin position="130"/>
        <end position="238"/>
    </location>
</feature>
<dbReference type="PANTHER" id="PTHR46203:SF1">
    <property type="entry name" value="MITOCHONDRIAL TRANSLATION RELEASE FACTOR IN RESCUE"/>
    <property type="match status" value="1"/>
</dbReference>
<evidence type="ECO:0000256" key="2">
    <source>
        <dbReference type="ARBA" id="ARBA00010835"/>
    </source>
</evidence>
<dbReference type="VEuPathDB" id="TriTrypDB:C4B63_18g166"/>
<evidence type="ECO:0000259" key="6">
    <source>
        <dbReference type="Pfam" id="PF00472"/>
    </source>
</evidence>
<dbReference type="GO" id="GO:0005739">
    <property type="term" value="C:mitochondrion"/>
    <property type="evidence" value="ECO:0007669"/>
    <property type="project" value="UniProtKB-SubCell"/>
</dbReference>
<evidence type="ECO:0000313" key="8">
    <source>
        <dbReference type="Proteomes" id="UP000246121"/>
    </source>
</evidence>
<dbReference type="SUPFAM" id="SSF75620">
    <property type="entry name" value="Release factor"/>
    <property type="match status" value="1"/>
</dbReference>
<dbReference type="VEuPathDB" id="TriTrypDB:TcBrA4_0027320"/>
<feature type="region of interest" description="Disordered" evidence="5">
    <location>
        <begin position="38"/>
        <end position="64"/>
    </location>
</feature>
<organism evidence="7 8">
    <name type="scientific">Trypanosoma cruzi</name>
    <dbReference type="NCBI Taxonomy" id="5693"/>
    <lineage>
        <taxon>Eukaryota</taxon>
        <taxon>Discoba</taxon>
        <taxon>Euglenozoa</taxon>
        <taxon>Kinetoplastea</taxon>
        <taxon>Metakinetoplastina</taxon>
        <taxon>Trypanosomatida</taxon>
        <taxon>Trypanosomatidae</taxon>
        <taxon>Trypanosoma</taxon>
        <taxon>Schizotrypanum</taxon>
    </lineage>
</organism>
<dbReference type="InterPro" id="IPR045853">
    <property type="entry name" value="Pep_chain_release_fac_I_sf"/>
</dbReference>
<dbReference type="VEuPathDB" id="TriTrypDB:ECC02_000356"/>
<dbReference type="VEuPathDB" id="TriTrypDB:TcYC6_0098910"/>
<evidence type="ECO:0000256" key="1">
    <source>
        <dbReference type="ARBA" id="ARBA00004173"/>
    </source>
</evidence>
<protein>
    <recommendedName>
        <fullName evidence="6">Prokaryotic-type class I peptide chain release factors domain-containing protein</fullName>
    </recommendedName>
</protein>
<dbReference type="VEuPathDB" id="TriTrypDB:Tc_MARK_2102"/>
<reference evidence="7 8" key="1">
    <citation type="journal article" date="2018" name="Microb. Genom.">
        <title>Expanding an expanded genome: long-read sequencing of Trypanosoma cruzi.</title>
        <authorList>
            <person name="Berna L."/>
            <person name="Rodriguez M."/>
            <person name="Chiribao M.L."/>
            <person name="Parodi-Talice A."/>
            <person name="Pita S."/>
            <person name="Rijo G."/>
            <person name="Alvarez-Valin F."/>
            <person name="Robello C."/>
        </authorList>
    </citation>
    <scope>NUCLEOTIDE SEQUENCE [LARGE SCALE GENOMIC DNA]</scope>
    <source>
        <strain evidence="7 8">Dm28c</strain>
    </source>
</reference>
<dbReference type="AlphaFoldDB" id="A0A2V2VR22"/>
<dbReference type="VEuPathDB" id="TriTrypDB:TcG_00951"/>
<keyword evidence="4" id="KW-0496">Mitochondrion</keyword>
<evidence type="ECO:0000313" key="7">
    <source>
        <dbReference type="EMBL" id="PWU96763.1"/>
    </source>
</evidence>
<evidence type="ECO:0000256" key="4">
    <source>
        <dbReference type="ARBA" id="ARBA00023128"/>
    </source>
</evidence>
<dbReference type="GO" id="GO:0003747">
    <property type="term" value="F:translation release factor activity"/>
    <property type="evidence" value="ECO:0007669"/>
    <property type="project" value="InterPro"/>
</dbReference>
<dbReference type="Proteomes" id="UP000246121">
    <property type="component" value="Unassembled WGS sequence"/>
</dbReference>
<dbReference type="Gene3D" id="3.30.160.20">
    <property type="match status" value="1"/>
</dbReference>
<keyword evidence="3" id="KW-0809">Transit peptide</keyword>
<dbReference type="VEuPathDB" id="TriTrypDB:TCDM_02066"/>
<dbReference type="VEuPathDB" id="TriTrypDB:TcCL_ESM00996"/>
<evidence type="ECO:0000256" key="3">
    <source>
        <dbReference type="ARBA" id="ARBA00022946"/>
    </source>
</evidence>
<sequence length="486" mass="55956">MLTRFSMAGGNGGNRLLSGPHLRMCSATKFGDSLKESLRRSANDDQQTFEKRPSRRRYSAANTTGRSKNIRGIISLLKSLPKTETAAIFDSLYPRDKLDVLRVLGRRSARRAAGLPTYRSRIFERSYLFREEDLCEQSTLGRGPGGQATNRRMQTAIVKHEPSGIVVKFSKFPSYWLNRKAAREILNLRLEEHLLGPGSRIARIKRREVRRRLQQIQTREKMVEKGNIRAAKMSQQREFHKVLTNVLPFPPTVLLQFGHGYVDSTLFMSNLFEGECNRWWPLLVVAFKHLNGDVSQEEGCNREDTSEDGKFKVPELFLYVFPAVLFFSRPPTSVEKYEWSEVQKCANDEAALQNVIRGLRCFVELFGLHLQDRLSPSGDGQSAFVLVRDGTNWLEFRGRMVASDERMTPLALTCFSHLVLSLTQLRCKRETNAVLAFFRHEAKTGLRGQWAAHGWRRMRHVIKRYESLQQQQQSDQKCKVEKRFLV</sequence>
<dbReference type="VEuPathDB" id="TriTrypDB:C3747_104g134"/>
<dbReference type="InterPro" id="IPR000352">
    <property type="entry name" value="Pep_chain_release_fac_I"/>
</dbReference>
<dbReference type="VEuPathDB" id="TriTrypDB:C3747_104g133"/>
<evidence type="ECO:0000256" key="5">
    <source>
        <dbReference type="SAM" id="MobiDB-lite"/>
    </source>
</evidence>
<name>A0A2V2VR22_TRYCR</name>
<gene>
    <name evidence="7" type="ORF">C4B63_18g166</name>
</gene>
<dbReference type="PANTHER" id="PTHR46203">
    <property type="entry name" value="PROBABLE PEPTIDE CHAIN RELEASE FACTOR C12ORF65"/>
    <property type="match status" value="1"/>
</dbReference>
<comment type="caution">
    <text evidence="7">The sequence shown here is derived from an EMBL/GenBank/DDBJ whole genome shotgun (WGS) entry which is preliminary data.</text>
</comment>
<dbReference type="Pfam" id="PF00472">
    <property type="entry name" value="RF-1"/>
    <property type="match status" value="1"/>
</dbReference>